<dbReference type="NCBIfam" id="TIGR03930">
    <property type="entry name" value="WXG100_ESAT6"/>
    <property type="match status" value="1"/>
</dbReference>
<comment type="similarity">
    <text evidence="1">Belongs to the WXG100 family.</text>
</comment>
<comment type="caution">
    <text evidence="2">The sequence shown here is derived from an EMBL/GenBank/DDBJ whole genome shotgun (WGS) entry which is preliminary data.</text>
</comment>
<organism evidence="2 3">
    <name type="scientific">Dictyobacter arantiisoli</name>
    <dbReference type="NCBI Taxonomy" id="2014874"/>
    <lineage>
        <taxon>Bacteria</taxon>
        <taxon>Bacillati</taxon>
        <taxon>Chloroflexota</taxon>
        <taxon>Ktedonobacteria</taxon>
        <taxon>Ktedonobacterales</taxon>
        <taxon>Dictyobacteraceae</taxon>
        <taxon>Dictyobacter</taxon>
    </lineage>
</organism>
<reference evidence="2 3" key="1">
    <citation type="submission" date="2019-01" db="EMBL/GenBank/DDBJ databases">
        <title>Draft genome sequence of Dictyobacter sp. Uno17.</title>
        <authorList>
            <person name="Wang C.M."/>
            <person name="Zheng Y."/>
            <person name="Sakai Y."/>
            <person name="Abe K."/>
            <person name="Yokota A."/>
            <person name="Yabe S."/>
        </authorList>
    </citation>
    <scope>NUCLEOTIDE SEQUENCE [LARGE SCALE GENOMIC DNA]</scope>
    <source>
        <strain evidence="2 3">Uno17</strain>
    </source>
</reference>
<sequence>MAEIHANTAGIQIGASRFSQQSVELGDLITAVNGTIEELQSLWKGPAAIQFADLMSEWHKDVNDIKLVLETISQKVNGAGLGYDDLDSQIQRSFRV</sequence>
<dbReference type="RefSeq" id="WP_149402926.1">
    <property type="nucleotide sequence ID" value="NZ_BIXY01000057.1"/>
</dbReference>
<dbReference type="Proteomes" id="UP000322530">
    <property type="component" value="Unassembled WGS sequence"/>
</dbReference>
<protein>
    <recommendedName>
        <fullName evidence="1">ESAT-6-like protein</fullName>
    </recommendedName>
</protein>
<dbReference type="AlphaFoldDB" id="A0A5A5TEM7"/>
<evidence type="ECO:0000313" key="3">
    <source>
        <dbReference type="Proteomes" id="UP000322530"/>
    </source>
</evidence>
<dbReference type="InterPro" id="IPR010310">
    <property type="entry name" value="T7SS_ESAT-6-like"/>
</dbReference>
<dbReference type="SUPFAM" id="SSF140453">
    <property type="entry name" value="EsxAB dimer-like"/>
    <property type="match status" value="1"/>
</dbReference>
<dbReference type="InterPro" id="IPR036689">
    <property type="entry name" value="ESAT-6-like_sf"/>
</dbReference>
<evidence type="ECO:0000256" key="1">
    <source>
        <dbReference type="RuleBase" id="RU362001"/>
    </source>
</evidence>
<proteinExistence type="inferred from homology"/>
<dbReference type="EMBL" id="BIXY01000057">
    <property type="protein sequence ID" value="GCF10021.1"/>
    <property type="molecule type" value="Genomic_DNA"/>
</dbReference>
<gene>
    <name evidence="2" type="ORF">KDI_35850</name>
</gene>
<keyword evidence="3" id="KW-1185">Reference proteome</keyword>
<dbReference type="Gene3D" id="1.10.287.1060">
    <property type="entry name" value="ESAT-6-like"/>
    <property type="match status" value="1"/>
</dbReference>
<name>A0A5A5TEM7_9CHLR</name>
<accession>A0A5A5TEM7</accession>
<evidence type="ECO:0000313" key="2">
    <source>
        <dbReference type="EMBL" id="GCF10021.1"/>
    </source>
</evidence>
<dbReference type="Pfam" id="PF06013">
    <property type="entry name" value="WXG100"/>
    <property type="match status" value="1"/>
</dbReference>
<dbReference type="OrthoDB" id="164184at2"/>